<keyword evidence="3" id="KW-1185">Reference proteome</keyword>
<dbReference type="KEGG" id="pbu:L21SP3_01927"/>
<protein>
    <recommendedName>
        <fullName evidence="4">Sulfatase N-terminal domain-containing protein</fullName>
    </recommendedName>
</protein>
<dbReference type="OrthoDB" id="279611at2"/>
<evidence type="ECO:0000313" key="2">
    <source>
        <dbReference type="EMBL" id="AQQ10101.1"/>
    </source>
</evidence>
<feature type="compositionally biased region" description="Acidic residues" evidence="1">
    <location>
        <begin position="291"/>
        <end position="300"/>
    </location>
</feature>
<evidence type="ECO:0008006" key="4">
    <source>
        <dbReference type="Google" id="ProtNLM"/>
    </source>
</evidence>
<dbReference type="Gene3D" id="3.40.720.10">
    <property type="entry name" value="Alkaline Phosphatase, subunit A"/>
    <property type="match status" value="1"/>
</dbReference>
<name>A0A1Q2HRZ2_9BACT</name>
<accession>A0A1Q2HRZ2</accession>
<dbReference type="InterPro" id="IPR017850">
    <property type="entry name" value="Alkaline_phosphatase_core_sf"/>
</dbReference>
<dbReference type="EMBL" id="CP019633">
    <property type="protein sequence ID" value="AQQ10101.1"/>
    <property type="molecule type" value="Genomic_DNA"/>
</dbReference>
<gene>
    <name evidence="2" type="ORF">L21SP3_01927</name>
</gene>
<proteinExistence type="predicted"/>
<feature type="region of interest" description="Disordered" evidence="1">
    <location>
        <begin position="284"/>
        <end position="311"/>
    </location>
</feature>
<dbReference type="AlphaFoldDB" id="A0A1Q2HRZ2"/>
<evidence type="ECO:0000313" key="3">
    <source>
        <dbReference type="Proteomes" id="UP000188273"/>
    </source>
</evidence>
<reference evidence="3" key="1">
    <citation type="submission" date="2017-02" db="EMBL/GenBank/DDBJ databases">
        <title>Comparative genomics and description of representatives of a novel lineage of planctomycetes thriving in anoxic sediments.</title>
        <authorList>
            <person name="Spring S."/>
            <person name="Bunk B."/>
            <person name="Sproer C."/>
            <person name="Klenk H.-P."/>
        </authorList>
    </citation>
    <scope>NUCLEOTIDE SEQUENCE [LARGE SCALE GENOMIC DNA]</scope>
    <source>
        <strain evidence="3">L21-RPul-D3</strain>
    </source>
</reference>
<dbReference type="RefSeq" id="WP_123785179.1">
    <property type="nucleotide sequence ID" value="NZ_CP019633.1"/>
</dbReference>
<sequence>MQFKELRVLEEKWDYLIILDACRYDYFEKYYKFFLPGELEKRRTPASNTPRWRDANFPDYYEDVVYISASPMMSTEGDVYGYNAKDHFKHIHEVWKELWDNDLGTVAPIPLVDKALDISSAYSGKRFIIHMLQPHAPYIFSGVRGYSSGDIAGRRKMLESETYSENKFFRRFFDKNKFKLRKLVKGHNQPDWVLRKYLGLAPSGAMEAMWRKGGKKTLRNEYEKNLIAALAAVRIFAEKAEGTILVVADHGELLGEDGMYGHPEDSGSDILMNVPCLKINASELSSTEDSPQAEDDEDQTVADKLGQLGYM</sequence>
<evidence type="ECO:0000256" key="1">
    <source>
        <dbReference type="SAM" id="MobiDB-lite"/>
    </source>
</evidence>
<organism evidence="2 3">
    <name type="scientific">Sedimentisphaera cyanobacteriorum</name>
    <dbReference type="NCBI Taxonomy" id="1940790"/>
    <lineage>
        <taxon>Bacteria</taxon>
        <taxon>Pseudomonadati</taxon>
        <taxon>Planctomycetota</taxon>
        <taxon>Phycisphaerae</taxon>
        <taxon>Sedimentisphaerales</taxon>
        <taxon>Sedimentisphaeraceae</taxon>
        <taxon>Sedimentisphaera</taxon>
    </lineage>
</organism>
<dbReference type="SUPFAM" id="SSF53649">
    <property type="entry name" value="Alkaline phosphatase-like"/>
    <property type="match status" value="1"/>
</dbReference>
<dbReference type="Proteomes" id="UP000188273">
    <property type="component" value="Chromosome"/>
</dbReference>